<feature type="compositionally biased region" description="Polar residues" evidence="1">
    <location>
        <begin position="25"/>
        <end position="40"/>
    </location>
</feature>
<evidence type="ECO:0000313" key="3">
    <source>
        <dbReference type="Proteomes" id="UP000225740"/>
    </source>
</evidence>
<feature type="compositionally biased region" description="Basic and acidic residues" evidence="1">
    <location>
        <begin position="1"/>
        <end position="11"/>
    </location>
</feature>
<evidence type="ECO:0000313" key="2">
    <source>
        <dbReference type="EMBL" id="PHQ35188.1"/>
    </source>
</evidence>
<dbReference type="Proteomes" id="UP000225740">
    <property type="component" value="Unassembled WGS sequence"/>
</dbReference>
<gene>
    <name evidence="2" type="ORF">CEE69_12315</name>
</gene>
<name>A0A2G1W849_9BACT</name>
<feature type="region of interest" description="Disordered" evidence="1">
    <location>
        <begin position="1"/>
        <end position="61"/>
    </location>
</feature>
<organism evidence="2 3">
    <name type="scientific">Rhodopirellula bahusiensis</name>
    <dbReference type="NCBI Taxonomy" id="2014065"/>
    <lineage>
        <taxon>Bacteria</taxon>
        <taxon>Pseudomonadati</taxon>
        <taxon>Planctomycetota</taxon>
        <taxon>Planctomycetia</taxon>
        <taxon>Pirellulales</taxon>
        <taxon>Pirellulaceae</taxon>
        <taxon>Rhodopirellula</taxon>
    </lineage>
</organism>
<dbReference type="EMBL" id="NIZW01000008">
    <property type="protein sequence ID" value="PHQ35188.1"/>
    <property type="molecule type" value="Genomic_DNA"/>
</dbReference>
<keyword evidence="3" id="KW-1185">Reference proteome</keyword>
<comment type="caution">
    <text evidence="2">The sequence shown here is derived from an EMBL/GenBank/DDBJ whole genome shotgun (WGS) entry which is preliminary data.</text>
</comment>
<protein>
    <submittedName>
        <fullName evidence="2">Uncharacterized protein</fullName>
    </submittedName>
</protein>
<proteinExistence type="predicted"/>
<reference evidence="2 3" key="1">
    <citation type="submission" date="2017-06" db="EMBL/GenBank/DDBJ databases">
        <title>Description of Rhodopirellula bahusiensis sp. nov.</title>
        <authorList>
            <person name="Kizina J."/>
            <person name="Harder J."/>
        </authorList>
    </citation>
    <scope>NUCLEOTIDE SEQUENCE [LARGE SCALE GENOMIC DNA]</scope>
    <source>
        <strain evidence="2 3">SWK21</strain>
    </source>
</reference>
<accession>A0A2G1W849</accession>
<evidence type="ECO:0000256" key="1">
    <source>
        <dbReference type="SAM" id="MobiDB-lite"/>
    </source>
</evidence>
<dbReference type="AlphaFoldDB" id="A0A2G1W849"/>
<sequence>MDKQKFHKEATEDWGGLDSVPRDGSGSSLTHWQSRANQRTRTMELASLDSTDGPVGSLPTV</sequence>